<proteinExistence type="predicted"/>
<gene>
    <name evidence="2" type="ORF">ACZ87_03119</name>
</gene>
<reference evidence="2" key="1">
    <citation type="submission" date="2018-04" db="EMBL/GenBank/DDBJ databases">
        <title>Genomes of the Obligate Erwinia dacicola and Facultative Enterobacter sp. OLF Endosymbionts of the Olive Fruit fly, Bactrocera oleae.</title>
        <authorList>
            <person name="Estes A.M."/>
            <person name="Hearn D.J."/>
            <person name="Agarwal S."/>
            <person name="Pierson E.A."/>
            <person name="Dunning-Hotopp J.C."/>
        </authorList>
    </citation>
    <scope>NUCLEOTIDE SEQUENCE [LARGE SCALE GENOMIC DNA]</scope>
    <source>
        <strain evidence="2">Oroville</strain>
    </source>
</reference>
<feature type="region of interest" description="Disordered" evidence="1">
    <location>
        <begin position="1"/>
        <end position="36"/>
    </location>
</feature>
<evidence type="ECO:0000313" key="3">
    <source>
        <dbReference type="Proteomes" id="UP000244334"/>
    </source>
</evidence>
<comment type="caution">
    <text evidence="2">The sequence shown here is derived from an EMBL/GenBank/DDBJ whole genome shotgun (WGS) entry which is preliminary data.</text>
</comment>
<dbReference type="EMBL" id="LJAM02000468">
    <property type="protein sequence ID" value="RAP70086.1"/>
    <property type="molecule type" value="Genomic_DNA"/>
</dbReference>
<sequence>MSLDWLLDGTGKEPDIKDKKNDINEGRRGGSSPHVMSSADKKILELFSFLSEGEKDKILEVLVRKGIETILYLLDEDNINLLKLDRVIKEQALGMQPRTIGEAARSDEGAREGAVAKIWRW</sequence>
<dbReference type="Proteomes" id="UP000244334">
    <property type="component" value="Unassembled WGS sequence"/>
</dbReference>
<accession>A0A328TQJ7</accession>
<dbReference type="AlphaFoldDB" id="A0A328TQJ7"/>
<feature type="compositionally biased region" description="Basic and acidic residues" evidence="1">
    <location>
        <begin position="10"/>
        <end position="28"/>
    </location>
</feature>
<protein>
    <submittedName>
        <fullName evidence="2">Uncharacterized protein</fullName>
    </submittedName>
</protein>
<organism evidence="2 3">
    <name type="scientific">Candidatus Erwinia dacicola</name>
    <dbReference type="NCBI Taxonomy" id="252393"/>
    <lineage>
        <taxon>Bacteria</taxon>
        <taxon>Pseudomonadati</taxon>
        <taxon>Pseudomonadota</taxon>
        <taxon>Gammaproteobacteria</taxon>
        <taxon>Enterobacterales</taxon>
        <taxon>Erwiniaceae</taxon>
        <taxon>Erwinia</taxon>
    </lineage>
</organism>
<evidence type="ECO:0000313" key="2">
    <source>
        <dbReference type="EMBL" id="RAP70086.1"/>
    </source>
</evidence>
<evidence type="ECO:0000256" key="1">
    <source>
        <dbReference type="SAM" id="MobiDB-lite"/>
    </source>
</evidence>
<name>A0A328TQJ7_9GAMM</name>
<keyword evidence="3" id="KW-1185">Reference proteome</keyword>